<comment type="pathway">
    <text evidence="3">Amino-acid biosynthesis.</text>
</comment>
<feature type="domain" description="Prephenate/arogenate dehydrogenase" evidence="5">
    <location>
        <begin position="31"/>
        <end position="315"/>
    </location>
</feature>
<dbReference type="Gene3D" id="3.40.50.720">
    <property type="entry name" value="NAD(P)-binding Rossmann-like Domain"/>
    <property type="match status" value="1"/>
</dbReference>
<dbReference type="PANTHER" id="PTHR21363">
    <property type="entry name" value="PREPHENATE DEHYDROGENASE"/>
    <property type="match status" value="1"/>
</dbReference>
<keyword evidence="7" id="KW-1185">Reference proteome</keyword>
<keyword evidence="4" id="KW-1133">Transmembrane helix</keyword>
<keyword evidence="4" id="KW-0812">Transmembrane</keyword>
<dbReference type="InterPro" id="IPR046825">
    <property type="entry name" value="PDH_C"/>
</dbReference>
<keyword evidence="4" id="KW-0472">Membrane</keyword>
<name>A0ABT9XFN3_9BACL</name>
<proteinExistence type="inferred from homology"/>
<protein>
    <submittedName>
        <fullName evidence="6">Prephenate dehydrogenase</fullName>
    </submittedName>
</protein>
<dbReference type="InterPro" id="IPR003099">
    <property type="entry name" value="Prephen_DH"/>
</dbReference>
<accession>A0ABT9XFN3</accession>
<evidence type="ECO:0000313" key="7">
    <source>
        <dbReference type="Proteomes" id="UP001232973"/>
    </source>
</evidence>
<comment type="caution">
    <text evidence="6">The sequence shown here is derived from an EMBL/GenBank/DDBJ whole genome shotgun (WGS) entry which is preliminary data.</text>
</comment>
<dbReference type="Pfam" id="PF02153">
    <property type="entry name" value="PDH_N"/>
    <property type="match status" value="1"/>
</dbReference>
<dbReference type="InterPro" id="IPR046826">
    <property type="entry name" value="PDH_N"/>
</dbReference>
<organism evidence="6 7">
    <name type="scientific">Alicyclobacillus cycloheptanicus</name>
    <dbReference type="NCBI Taxonomy" id="1457"/>
    <lineage>
        <taxon>Bacteria</taxon>
        <taxon>Bacillati</taxon>
        <taxon>Bacillota</taxon>
        <taxon>Bacilli</taxon>
        <taxon>Bacillales</taxon>
        <taxon>Alicyclobacillaceae</taxon>
        <taxon>Alicyclobacillus</taxon>
    </lineage>
</organism>
<reference evidence="6 7" key="1">
    <citation type="submission" date="2023-07" db="EMBL/GenBank/DDBJ databases">
        <title>Genomic Encyclopedia of Type Strains, Phase IV (KMG-IV): sequencing the most valuable type-strain genomes for metagenomic binning, comparative biology and taxonomic classification.</title>
        <authorList>
            <person name="Goeker M."/>
        </authorList>
    </citation>
    <scope>NUCLEOTIDE SEQUENCE [LARGE SCALE GENOMIC DNA]</scope>
    <source>
        <strain evidence="6 7">DSM 4006</strain>
    </source>
</reference>
<evidence type="ECO:0000256" key="2">
    <source>
        <dbReference type="ARBA" id="ARBA00023002"/>
    </source>
</evidence>
<evidence type="ECO:0000259" key="5">
    <source>
        <dbReference type="PROSITE" id="PS51176"/>
    </source>
</evidence>
<dbReference type="Pfam" id="PF20463">
    <property type="entry name" value="PDH_C"/>
    <property type="match status" value="1"/>
</dbReference>
<sequence length="315" mass="33398">MDQDNNSHTNDNLAAGVTDAVETPSGGAWPRSVLVIGCGLLGMSLALAIKSLDASRTLVGVEPNRMHRSIAAARGGFDDVLASMDDAAQGSVPRYDLCILAAPLNASCALVATAARLCDVVMDICSAKEAICDQAAQLGLTHQFAPTHPMAGLAAEGPAAATSDLFHGCNWIVLDGWPACSRITPLLTALGARIVHLPSAIHHDVAMAAVSHGIHVTSLSAMLAYQDAESASGAHFAHLTGPGFRDITRLAASPTEFWADVLIANTSEVRTHLHRIIERLQQFSQVLDDQDREGLAALLDEARRAHTQWLAQHRY</sequence>
<evidence type="ECO:0000256" key="3">
    <source>
        <dbReference type="ARBA" id="ARBA00029440"/>
    </source>
</evidence>
<evidence type="ECO:0000313" key="6">
    <source>
        <dbReference type="EMBL" id="MDQ0188551.1"/>
    </source>
</evidence>
<evidence type="ECO:0000256" key="1">
    <source>
        <dbReference type="ARBA" id="ARBA00007964"/>
    </source>
</evidence>
<dbReference type="SUPFAM" id="SSF48179">
    <property type="entry name" value="6-phosphogluconate dehydrogenase C-terminal domain-like"/>
    <property type="match status" value="1"/>
</dbReference>
<dbReference type="PANTHER" id="PTHR21363:SF0">
    <property type="entry name" value="PREPHENATE DEHYDROGENASE [NADP(+)]"/>
    <property type="match status" value="1"/>
</dbReference>
<dbReference type="RefSeq" id="WP_274455951.1">
    <property type="nucleotide sequence ID" value="NZ_CP067097.1"/>
</dbReference>
<gene>
    <name evidence="6" type="ORF">J2S03_000355</name>
</gene>
<dbReference type="InterPro" id="IPR050812">
    <property type="entry name" value="Preph/Arog_dehydrog"/>
</dbReference>
<keyword evidence="2" id="KW-0560">Oxidoreductase</keyword>
<dbReference type="Gene3D" id="1.10.3660.10">
    <property type="entry name" value="6-phosphogluconate dehydrogenase C-terminal like domain"/>
    <property type="match status" value="1"/>
</dbReference>
<feature type="transmembrane region" description="Helical" evidence="4">
    <location>
        <begin position="28"/>
        <end position="49"/>
    </location>
</feature>
<comment type="similarity">
    <text evidence="1">Belongs to the prephenate/arogenate dehydrogenase family.</text>
</comment>
<dbReference type="InterPro" id="IPR008927">
    <property type="entry name" value="6-PGluconate_DH-like_C_sf"/>
</dbReference>
<dbReference type="SUPFAM" id="SSF51735">
    <property type="entry name" value="NAD(P)-binding Rossmann-fold domains"/>
    <property type="match status" value="1"/>
</dbReference>
<evidence type="ECO:0000256" key="4">
    <source>
        <dbReference type="SAM" id="Phobius"/>
    </source>
</evidence>
<dbReference type="InterPro" id="IPR036291">
    <property type="entry name" value="NAD(P)-bd_dom_sf"/>
</dbReference>
<dbReference type="PROSITE" id="PS51176">
    <property type="entry name" value="PDH_ADH"/>
    <property type="match status" value="1"/>
</dbReference>
<dbReference type="EMBL" id="JAUSTP010000001">
    <property type="protein sequence ID" value="MDQ0188551.1"/>
    <property type="molecule type" value="Genomic_DNA"/>
</dbReference>
<dbReference type="Proteomes" id="UP001232973">
    <property type="component" value="Unassembled WGS sequence"/>
</dbReference>